<dbReference type="EMBL" id="AP028679">
    <property type="protein sequence ID" value="BEQ15772.1"/>
    <property type="molecule type" value="Genomic_DNA"/>
</dbReference>
<feature type="compositionally biased region" description="Basic and acidic residues" evidence="1">
    <location>
        <begin position="1"/>
        <end position="11"/>
    </location>
</feature>
<sequence>MCTCREYKEPYRPPSRGGAARRRRILLAAKGPDKSPVAAETPGEAASLAPVRRPR</sequence>
<keyword evidence="3" id="KW-1185">Reference proteome</keyword>
<feature type="region of interest" description="Disordered" evidence="1">
    <location>
        <begin position="1"/>
        <end position="55"/>
    </location>
</feature>
<dbReference type="AlphaFoldDB" id="A0AAU9EH08"/>
<dbReference type="Proteomes" id="UP001366166">
    <property type="component" value="Chromosome"/>
</dbReference>
<accession>A0AAU9EH08</accession>
<proteinExistence type="predicted"/>
<evidence type="ECO:0000313" key="3">
    <source>
        <dbReference type="Proteomes" id="UP001366166"/>
    </source>
</evidence>
<gene>
    <name evidence="2" type="ORF">FAK_28380</name>
</gene>
<organism evidence="2 3">
    <name type="scientific">Desulfoferula mesophila</name>
    <dbReference type="NCBI Taxonomy" id="3058419"/>
    <lineage>
        <taxon>Bacteria</taxon>
        <taxon>Pseudomonadati</taxon>
        <taxon>Thermodesulfobacteriota</taxon>
        <taxon>Desulfarculia</taxon>
        <taxon>Desulfarculales</taxon>
        <taxon>Desulfarculaceae</taxon>
        <taxon>Desulfoferula</taxon>
    </lineage>
</organism>
<protein>
    <submittedName>
        <fullName evidence="2">Uncharacterized protein</fullName>
    </submittedName>
</protein>
<evidence type="ECO:0000313" key="2">
    <source>
        <dbReference type="EMBL" id="BEQ15772.1"/>
    </source>
</evidence>
<dbReference type="KEGG" id="dmp:FAK_28380"/>
<evidence type="ECO:0000256" key="1">
    <source>
        <dbReference type="SAM" id="MobiDB-lite"/>
    </source>
</evidence>
<reference evidence="3" key="1">
    <citation type="journal article" date="2023" name="Arch. Microbiol.">
        <title>Desulfoferula mesophilus gen. nov. sp. nov., a mesophilic sulfate-reducing bacterium isolated from a brackish lake sediment.</title>
        <authorList>
            <person name="Watanabe T."/>
            <person name="Yabe T."/>
            <person name="Tsuji J.M."/>
            <person name="Fukui M."/>
        </authorList>
    </citation>
    <scope>NUCLEOTIDE SEQUENCE [LARGE SCALE GENOMIC DNA]</scope>
    <source>
        <strain evidence="3">12FAK</strain>
    </source>
</reference>
<name>A0AAU9EH08_9BACT</name>